<reference evidence="2 3" key="1">
    <citation type="journal article" date="2002" name="Nature">
        <title>Genome sequence of the plant pathogen Ralstonia solanacearum.</title>
        <authorList>
            <person name="Salanoubat M."/>
            <person name="Genin S."/>
            <person name="Artiguenave F."/>
            <person name="Gouzy J."/>
            <person name="Mangenot S."/>
            <person name="Arlat M."/>
            <person name="Billault A."/>
            <person name="Brottier P."/>
            <person name="Camus J.C."/>
            <person name="Cattolico L."/>
            <person name="Chandler M."/>
            <person name="Choisne N."/>
            <person name="Claudel-Renard C."/>
            <person name="Cunnac S."/>
            <person name="Demange N."/>
            <person name="Gaspin C."/>
            <person name="Lavie M."/>
            <person name="Moisan A."/>
            <person name="Robert C."/>
            <person name="Saurin W."/>
            <person name="Schiex T."/>
            <person name="Siguier P."/>
            <person name="Thebault P."/>
            <person name="Whalen M."/>
            <person name="Wincker P."/>
            <person name="Levy M."/>
            <person name="Weissenbach J."/>
            <person name="Boucher C.A."/>
        </authorList>
    </citation>
    <scope>NUCLEOTIDE SEQUENCE [LARGE SCALE GENOMIC DNA]</scope>
    <source>
        <strain evidence="3">ATCC BAA-1114 / GMI1000</strain>
    </source>
</reference>
<feature type="compositionally biased region" description="Basic and acidic residues" evidence="1">
    <location>
        <begin position="289"/>
        <end position="308"/>
    </location>
</feature>
<evidence type="ECO:0008006" key="4">
    <source>
        <dbReference type="Google" id="ProtNLM"/>
    </source>
</evidence>
<keyword evidence="3" id="KW-1185">Reference proteome</keyword>
<feature type="region of interest" description="Disordered" evidence="1">
    <location>
        <begin position="279"/>
        <end position="321"/>
    </location>
</feature>
<protein>
    <recommendedName>
        <fullName evidence="4">Acyl-CoA dehydrogenase/oxidase C-terminal domain-containing protein</fullName>
    </recommendedName>
</protein>
<dbReference type="Proteomes" id="UP000001436">
    <property type="component" value="Plasmid pGMI1000MP"/>
</dbReference>
<accession>Q8XQ12</accession>
<geneLocation type="plasmid" evidence="3">
    <name>megaplasmid Rsp</name>
</geneLocation>
<dbReference type="HOGENOM" id="CLU_865653_0_0_4"/>
<evidence type="ECO:0000256" key="1">
    <source>
        <dbReference type="SAM" id="MobiDB-lite"/>
    </source>
</evidence>
<dbReference type="AlphaFoldDB" id="Q8XQ12"/>
<evidence type="ECO:0000313" key="3">
    <source>
        <dbReference type="Proteomes" id="UP000001436"/>
    </source>
</evidence>
<name>Q8XQ12_RALN1</name>
<organism evidence="2 3">
    <name type="scientific">Ralstonia nicotianae (strain ATCC BAA-1114 / GMI1000)</name>
    <name type="common">Ralstonia solanacearum</name>
    <dbReference type="NCBI Taxonomy" id="267608"/>
    <lineage>
        <taxon>Bacteria</taxon>
        <taxon>Pseudomonadati</taxon>
        <taxon>Pseudomonadota</taxon>
        <taxon>Betaproteobacteria</taxon>
        <taxon>Burkholderiales</taxon>
        <taxon>Burkholderiaceae</taxon>
        <taxon>Ralstonia</taxon>
        <taxon>Ralstonia solanacearum species complex</taxon>
    </lineage>
</organism>
<dbReference type="KEGG" id="rso:RSp1474"/>
<evidence type="ECO:0000313" key="2">
    <source>
        <dbReference type="EMBL" id="CAD18625.1"/>
    </source>
</evidence>
<dbReference type="eggNOG" id="COG1960">
    <property type="taxonomic scope" value="Bacteria"/>
</dbReference>
<sequence length="321" mass="34185">MFDRAPVRWRHAEGAGNPVRIPWDARLTEDPAGTGARAAPAAWLRRRARTSRAGRRPTWAQLPAADASEAANACLQRHGGFGFAAEYDVAERTFRGTRRYRVVPISTHPILSQVGCAGDAVVLPRRAGRSGLDSSFGQRARHACPFARGLSAGLSGRPVAHWNGHVSQETDQPLVPRLIANSVSAACFTSGSTCAGWRGSAARNVSFFLGPCVSMSLMVRERAMLLGRGEVSSSATVSREDDAAGGRDLRHVRGMIDLRMGDDAGGLGRRIARGGEAIAPEAKPVHGVNRADADGRHASCPHAPDRSQTDPAPARAARTLR</sequence>
<proteinExistence type="predicted"/>
<gene>
    <name evidence="2" type="ordered locus">RSp1474</name>
</gene>
<dbReference type="STRING" id="267608.RSp1474"/>
<dbReference type="EMBL" id="AL646053">
    <property type="protein sequence ID" value="CAD18625.1"/>
    <property type="molecule type" value="Genomic_DNA"/>
</dbReference>
<dbReference type="EnsemblBacteria" id="CAD18625">
    <property type="protein sequence ID" value="CAD18625"/>
    <property type="gene ID" value="RSp1474"/>
</dbReference>